<dbReference type="InterPro" id="IPR029058">
    <property type="entry name" value="AB_hydrolase_fold"/>
</dbReference>
<dbReference type="Pfam" id="PF00561">
    <property type="entry name" value="Abhydrolase_1"/>
    <property type="match status" value="1"/>
</dbReference>
<sequence>MPFIQTADETELFYNDWGTGKPVILIHGWPLDGDMWEYQWPTLTAKGHRVITYDRRGFGRSSQPFSGYDYDTLASDLQTIIETLDLHDVSLVGFSMGGGEVARYIGKYGTARLSKAALISAVTPYLLKTADNPDGVDKSVFDDMVEQLRKDRPAFLASFGKQFFGAGMLNFSVSAEIMQWASNVAMMGSPKGTIDCVRAFSETDFRADLAKFDLPTLIIHGEDDATVPIKAAGEQAAKLIPSATFKRYSGAPHGLFFTDKDKLTADLLAFL</sequence>
<dbReference type="PANTHER" id="PTHR43433:SF4">
    <property type="entry name" value="NON-HEME CHLOROPEROXIDASE-RELATED"/>
    <property type="match status" value="1"/>
</dbReference>
<dbReference type="Gene3D" id="3.40.50.1820">
    <property type="entry name" value="alpha/beta hydrolase"/>
    <property type="match status" value="1"/>
</dbReference>
<dbReference type="PRINTS" id="PR00412">
    <property type="entry name" value="EPOXHYDRLASE"/>
</dbReference>
<dbReference type="GO" id="GO:0016787">
    <property type="term" value="F:hydrolase activity"/>
    <property type="evidence" value="ECO:0007669"/>
    <property type="project" value="UniProtKB-KW"/>
</dbReference>
<dbReference type="Proteomes" id="UP001297272">
    <property type="component" value="Unassembled WGS sequence"/>
</dbReference>
<dbReference type="InterPro" id="IPR000073">
    <property type="entry name" value="AB_hydrolase_1"/>
</dbReference>
<dbReference type="PANTHER" id="PTHR43433">
    <property type="entry name" value="HYDROLASE, ALPHA/BETA FOLD FAMILY PROTEIN"/>
    <property type="match status" value="1"/>
</dbReference>
<reference evidence="2 3" key="1">
    <citation type="submission" date="2021-03" db="EMBL/GenBank/DDBJ databases">
        <title>Tianweitania aestuarii sp. nov., isolated from a tidal flat.</title>
        <authorList>
            <person name="Park S."/>
            <person name="Yoon J.-H."/>
        </authorList>
    </citation>
    <scope>NUCLEOTIDE SEQUENCE [LARGE SCALE GENOMIC DNA]</scope>
    <source>
        <strain evidence="2 3">BSSL-BM11</strain>
    </source>
</reference>
<dbReference type="RefSeq" id="WP_213984492.1">
    <property type="nucleotide sequence ID" value="NZ_JAFMNX010000002.1"/>
</dbReference>
<dbReference type="InterPro" id="IPR050471">
    <property type="entry name" value="AB_hydrolase"/>
</dbReference>
<gene>
    <name evidence="2" type="ORF">JYU29_09065</name>
</gene>
<name>A0ABS5RUU7_9HYPH</name>
<keyword evidence="3" id="KW-1185">Reference proteome</keyword>
<protein>
    <submittedName>
        <fullName evidence="2">Alpha/beta hydrolase</fullName>
    </submittedName>
</protein>
<evidence type="ECO:0000313" key="2">
    <source>
        <dbReference type="EMBL" id="MBS9720835.1"/>
    </source>
</evidence>
<dbReference type="PRINTS" id="PR00111">
    <property type="entry name" value="ABHYDROLASE"/>
</dbReference>
<accession>A0ABS5RUU7</accession>
<dbReference type="EMBL" id="JAFMNX010000002">
    <property type="protein sequence ID" value="MBS9720835.1"/>
    <property type="molecule type" value="Genomic_DNA"/>
</dbReference>
<feature type="domain" description="AB hydrolase-1" evidence="1">
    <location>
        <begin position="21"/>
        <end position="259"/>
    </location>
</feature>
<evidence type="ECO:0000313" key="3">
    <source>
        <dbReference type="Proteomes" id="UP001297272"/>
    </source>
</evidence>
<dbReference type="InterPro" id="IPR000639">
    <property type="entry name" value="Epox_hydrolase-like"/>
</dbReference>
<organism evidence="2 3">
    <name type="scientific">Tianweitania aestuarii</name>
    <dbReference type="NCBI Taxonomy" id="2814886"/>
    <lineage>
        <taxon>Bacteria</taxon>
        <taxon>Pseudomonadati</taxon>
        <taxon>Pseudomonadota</taxon>
        <taxon>Alphaproteobacteria</taxon>
        <taxon>Hyphomicrobiales</taxon>
        <taxon>Phyllobacteriaceae</taxon>
        <taxon>Tianweitania</taxon>
    </lineage>
</organism>
<evidence type="ECO:0000259" key="1">
    <source>
        <dbReference type="Pfam" id="PF00561"/>
    </source>
</evidence>
<dbReference type="SUPFAM" id="SSF53474">
    <property type="entry name" value="alpha/beta-Hydrolases"/>
    <property type="match status" value="1"/>
</dbReference>
<comment type="caution">
    <text evidence="2">The sequence shown here is derived from an EMBL/GenBank/DDBJ whole genome shotgun (WGS) entry which is preliminary data.</text>
</comment>
<keyword evidence="2" id="KW-0378">Hydrolase</keyword>
<proteinExistence type="predicted"/>